<name>E4X8K5_OIKDI</name>
<dbReference type="PANTHER" id="PTHR46768:SF1">
    <property type="entry name" value="TWO PORE CHANNEL PROTEIN 2"/>
    <property type="match status" value="1"/>
</dbReference>
<feature type="transmembrane region" description="Helical" evidence="5">
    <location>
        <begin position="235"/>
        <end position="260"/>
    </location>
</feature>
<accession>E4X8K5</accession>
<keyword evidence="2 5" id="KW-0812">Transmembrane</keyword>
<feature type="transmembrane region" description="Helical" evidence="5">
    <location>
        <begin position="488"/>
        <end position="508"/>
    </location>
</feature>
<dbReference type="InParanoid" id="E4X8K5"/>
<keyword evidence="4 5" id="KW-0472">Membrane</keyword>
<feature type="transmembrane region" description="Helical" evidence="5">
    <location>
        <begin position="21"/>
        <end position="44"/>
    </location>
</feature>
<dbReference type="GO" id="GO:0075509">
    <property type="term" value="P:endocytosis involved in viral entry into host cell"/>
    <property type="evidence" value="ECO:0007669"/>
    <property type="project" value="TreeGrafter"/>
</dbReference>
<feature type="transmembrane region" description="Helical" evidence="5">
    <location>
        <begin position="391"/>
        <end position="413"/>
    </location>
</feature>
<reference evidence="7" key="1">
    <citation type="journal article" date="2010" name="Science">
        <title>Plasticity of animal genome architecture unmasked by rapid evolution of a pelagic tunicate.</title>
        <authorList>
            <person name="Denoeud F."/>
            <person name="Henriet S."/>
            <person name="Mungpakdee S."/>
            <person name="Aury J.M."/>
            <person name="Da Silva C."/>
            <person name="Brinkmann H."/>
            <person name="Mikhaleva J."/>
            <person name="Olsen L.C."/>
            <person name="Jubin C."/>
            <person name="Canestro C."/>
            <person name="Bouquet J.M."/>
            <person name="Danks G."/>
            <person name="Poulain J."/>
            <person name="Campsteijn C."/>
            <person name="Adamski M."/>
            <person name="Cross I."/>
            <person name="Yadetie F."/>
            <person name="Muffato M."/>
            <person name="Louis A."/>
            <person name="Butcher S."/>
            <person name="Tsagkogeorga G."/>
            <person name="Konrad A."/>
            <person name="Singh S."/>
            <person name="Jensen M.F."/>
            <person name="Cong E.H."/>
            <person name="Eikeseth-Otteraa H."/>
            <person name="Noel B."/>
            <person name="Anthouard V."/>
            <person name="Porcel B.M."/>
            <person name="Kachouri-Lafond R."/>
            <person name="Nishino A."/>
            <person name="Ugolini M."/>
            <person name="Chourrout P."/>
            <person name="Nishida H."/>
            <person name="Aasland R."/>
            <person name="Huzurbazar S."/>
            <person name="Westhof E."/>
            <person name="Delsuc F."/>
            <person name="Lehrach H."/>
            <person name="Reinhardt R."/>
            <person name="Weissenbach J."/>
            <person name="Roy S.W."/>
            <person name="Artiguenave F."/>
            <person name="Postlethwait J.H."/>
            <person name="Manak J.R."/>
            <person name="Thompson E.M."/>
            <person name="Jaillon O."/>
            <person name="Du Pasquier L."/>
            <person name="Boudinot P."/>
            <person name="Liberles D.A."/>
            <person name="Volff J.N."/>
            <person name="Philippe H."/>
            <person name="Lenhard B."/>
            <person name="Roest Crollius H."/>
            <person name="Wincker P."/>
            <person name="Chourrout D."/>
        </authorList>
    </citation>
    <scope>NUCLEOTIDE SEQUENCE [LARGE SCALE GENOMIC DNA]</scope>
</reference>
<organism evidence="7">
    <name type="scientific">Oikopleura dioica</name>
    <name type="common">Tunicate</name>
    <dbReference type="NCBI Taxonomy" id="34765"/>
    <lineage>
        <taxon>Eukaryota</taxon>
        <taxon>Metazoa</taxon>
        <taxon>Chordata</taxon>
        <taxon>Tunicata</taxon>
        <taxon>Appendicularia</taxon>
        <taxon>Copelata</taxon>
        <taxon>Oikopleuridae</taxon>
        <taxon>Oikopleura</taxon>
    </lineage>
</organism>
<proteinExistence type="predicted"/>
<dbReference type="Pfam" id="PF00520">
    <property type="entry name" value="Ion_trans"/>
    <property type="match status" value="2"/>
</dbReference>
<feature type="domain" description="Ion transport" evidence="6">
    <location>
        <begin position="398"/>
        <end position="639"/>
    </location>
</feature>
<evidence type="ECO:0000256" key="2">
    <source>
        <dbReference type="ARBA" id="ARBA00022692"/>
    </source>
</evidence>
<gene>
    <name evidence="7" type="ORF">GSOID_T00004241001</name>
</gene>
<evidence type="ECO:0000313" key="7">
    <source>
        <dbReference type="EMBL" id="CBY08227.1"/>
    </source>
</evidence>
<dbReference type="Gene3D" id="1.10.287.70">
    <property type="match status" value="2"/>
</dbReference>
<feature type="transmembrane region" description="Helical" evidence="5">
    <location>
        <begin position="425"/>
        <end position="449"/>
    </location>
</feature>
<evidence type="ECO:0000256" key="1">
    <source>
        <dbReference type="ARBA" id="ARBA00004141"/>
    </source>
</evidence>
<dbReference type="EMBL" id="FN653029">
    <property type="protein sequence ID" value="CBY08227.1"/>
    <property type="molecule type" value="Genomic_DNA"/>
</dbReference>
<keyword evidence="8" id="KW-1185">Reference proteome</keyword>
<keyword evidence="3 5" id="KW-1133">Transmembrane helix</keyword>
<dbReference type="GO" id="GO:0005765">
    <property type="term" value="C:lysosomal membrane"/>
    <property type="evidence" value="ECO:0007669"/>
    <property type="project" value="InterPro"/>
</dbReference>
<feature type="transmembrane region" description="Helical" evidence="5">
    <location>
        <begin position="580"/>
        <end position="600"/>
    </location>
</feature>
<dbReference type="OrthoDB" id="416585at2759"/>
<dbReference type="InterPro" id="IPR005821">
    <property type="entry name" value="Ion_trans_dom"/>
</dbReference>
<evidence type="ECO:0000256" key="4">
    <source>
        <dbReference type="ARBA" id="ARBA00023136"/>
    </source>
</evidence>
<dbReference type="Gene3D" id="1.20.120.350">
    <property type="entry name" value="Voltage-gated potassium channels. Chain C"/>
    <property type="match status" value="1"/>
</dbReference>
<protein>
    <recommendedName>
        <fullName evidence="6">Ion transport domain-containing protein</fullName>
    </recommendedName>
</protein>
<feature type="transmembrane region" description="Helical" evidence="5">
    <location>
        <begin position="163"/>
        <end position="183"/>
    </location>
</feature>
<evidence type="ECO:0000256" key="3">
    <source>
        <dbReference type="ARBA" id="ARBA00022989"/>
    </source>
</evidence>
<evidence type="ECO:0000256" key="5">
    <source>
        <dbReference type="SAM" id="Phobius"/>
    </source>
</evidence>
<dbReference type="InterPro" id="IPR027359">
    <property type="entry name" value="Volt_channel_dom_sf"/>
</dbReference>
<dbReference type="AlphaFoldDB" id="E4X8K5"/>
<sequence>MSTRDIGHKMETESEMKLYRLYHSTSMRIFRGFIMFTLLFLAFLEDPNSLTITPDPTNEKYVRPEVPRGLTESLEIICLLVIGAFGILETWLVGIKTMKKKPWMIFVLTSVFISIVDIIISLHVPSYTYRLRRLLRPFIFIQSSSMMKKLLKSVILTVPEILGVLLLLGFHLYFFTMIGMLILPPSPNDPLSDDEWLSNPTGFEALDTAIISLLVLLTTANNPDVMMPSYKQNRFCSIFFIVFSFVGTFLIMNLLTAVIYNQFRGFLQRTLQNSLKRRQLAFVGSFCKLIEAENIVDEEFNRDKEHVDIKYSTIKSRIICSLSLVSNDIANFPKALSNLDNEDRLTLSQYKQLLKQLSYKTKRDAPVPVQTRYPRLRPLQKKIIHPNFDHIGNAIAIINAISLVNLALSFSELTRISVALKKLRIFNLAISVFYLLEQIMKMWAYGIIFCQRLDFLFDSFVAASLIIIQTLLEIEINKSNVTNKTTELLWIFSRIVNILITIRLLRILPKMKVLNLVTSSLVDTLKNLKHVAGILVAAFYLFAIVGNLSFGQFKDELLKNETACGTYSQLDYYSNNFNDFWASVVTLWDLLVVNNWQVFLHKFSKISTWTQVYFVLWWLSSSVIILNIFVALILDNFINRWERAQNRCAEEETPMNITMMEMYEDNLKHPELLDIQRLLVNHEFIRFPFAEHLEKMDSAEPKQLPVSSN</sequence>
<dbReference type="InterPro" id="IPR028798">
    <property type="entry name" value="TPC2"/>
</dbReference>
<evidence type="ECO:0000313" key="8">
    <source>
        <dbReference type="Proteomes" id="UP000001307"/>
    </source>
</evidence>
<feature type="transmembrane region" description="Helical" evidence="5">
    <location>
        <begin position="102"/>
        <end position="122"/>
    </location>
</feature>
<dbReference type="GO" id="GO:0015280">
    <property type="term" value="F:ligand-gated sodium channel activity"/>
    <property type="evidence" value="ECO:0007669"/>
    <property type="project" value="TreeGrafter"/>
</dbReference>
<feature type="transmembrane region" description="Helical" evidence="5">
    <location>
        <begin position="528"/>
        <end position="550"/>
    </location>
</feature>
<dbReference type="Proteomes" id="UP000001307">
    <property type="component" value="Unassembled WGS sequence"/>
</dbReference>
<dbReference type="PANTHER" id="PTHR46768">
    <property type="entry name" value="TWO PORE CALCIUM CHANNEL PROTEIN 2"/>
    <property type="match status" value="1"/>
</dbReference>
<evidence type="ECO:0000259" key="6">
    <source>
        <dbReference type="Pfam" id="PF00520"/>
    </source>
</evidence>
<dbReference type="GO" id="GO:0019722">
    <property type="term" value="P:calcium-mediated signaling"/>
    <property type="evidence" value="ECO:0007669"/>
    <property type="project" value="TreeGrafter"/>
</dbReference>
<feature type="transmembrane region" description="Helical" evidence="5">
    <location>
        <begin position="74"/>
        <end position="95"/>
    </location>
</feature>
<dbReference type="GO" id="GO:0022832">
    <property type="term" value="F:voltage-gated channel activity"/>
    <property type="evidence" value="ECO:0007669"/>
    <property type="project" value="InterPro"/>
</dbReference>
<dbReference type="SUPFAM" id="SSF81324">
    <property type="entry name" value="Voltage-gated potassium channels"/>
    <property type="match status" value="2"/>
</dbReference>
<feature type="domain" description="Ion transport" evidence="6">
    <location>
        <begin position="34"/>
        <end position="265"/>
    </location>
</feature>
<dbReference type="GO" id="GO:0097682">
    <property type="term" value="F:intracellularly phosphatidylinositol-3,5-bisphosphate-gated monatomic cation channel activity"/>
    <property type="evidence" value="ECO:0007669"/>
    <property type="project" value="TreeGrafter"/>
</dbReference>
<feature type="transmembrane region" description="Helical" evidence="5">
    <location>
        <begin position="612"/>
        <end position="634"/>
    </location>
</feature>
<comment type="subcellular location">
    <subcellularLocation>
        <location evidence="1">Membrane</location>
        <topology evidence="1">Multi-pass membrane protein</topology>
    </subcellularLocation>
</comment>